<evidence type="ECO:0000313" key="3">
    <source>
        <dbReference type="EMBL" id="KAB6474123.1"/>
    </source>
</evidence>
<keyword evidence="4" id="KW-0378">Hydrolase</keyword>
<dbReference type="InterPro" id="IPR029767">
    <property type="entry name" value="WecB-like"/>
</dbReference>
<evidence type="ECO:0000313" key="7">
    <source>
        <dbReference type="Proteomes" id="UP000483142"/>
    </source>
</evidence>
<name>A0A396AM73_PHOVU</name>
<dbReference type="NCBIfam" id="TIGR03568">
    <property type="entry name" value="NeuC_NnaA"/>
    <property type="match status" value="1"/>
</dbReference>
<sequence length="372" mass="42109">MKNICVVTATRSEYGLLRWIIDILSKDKDVNLQIVATGSHLSKEFGMTYHFIEHDGYTIDAKIDMELHTEDLYSIPRSMGICAEKISYAFRSLKPDMIVILGDRYELLPIVNTALLFNIPIAHISGGDITEGAIDNEVRNAVTMMSSLHFPGTEESAVRLRRMLGMDENIYVVGEPGLDSFLRHQLMTRSELAEQLNLNASKQWMLVTLHSETKESLDYNLQMAENLYNVMIGQKNVQFVVTKANADFGGSQINKYWDAKQDDDVRVVASLGQLRYLSFMSQVECVLGNSSSGIVEAPFLGIPVVNIGNRQKGRHICKNVICCGISQQEIEKAISYIVDYRLIDKFWGDGHASEQIVQHIKDYLNDKQRNYR</sequence>
<reference evidence="6 7" key="2">
    <citation type="journal article" date="2019" name="Nat. Med.">
        <title>A library of human gut bacterial isolates paired with longitudinal multiomics data enables mechanistic microbiome research.</title>
        <authorList>
            <person name="Poyet M."/>
            <person name="Groussin M."/>
            <person name="Gibbons S.M."/>
            <person name="Avila-Pacheco J."/>
            <person name="Jiang X."/>
            <person name="Kearney S.M."/>
            <person name="Perrotta A.R."/>
            <person name="Berdy B."/>
            <person name="Zhao S."/>
            <person name="Lieberman T.D."/>
            <person name="Swanson P.K."/>
            <person name="Smith M."/>
            <person name="Roesemann S."/>
            <person name="Alexander J.E."/>
            <person name="Rich S.A."/>
            <person name="Livny J."/>
            <person name="Vlamakis H."/>
            <person name="Clish C."/>
            <person name="Bullock K."/>
            <person name="Deik A."/>
            <person name="Scott J."/>
            <person name="Pierce K.A."/>
            <person name="Xavier R.J."/>
            <person name="Alm E.J."/>
        </authorList>
    </citation>
    <scope>NUCLEOTIDE SEQUENCE [LARGE SCALE GENOMIC DNA]</scope>
    <source>
        <strain evidence="3 6">BIOML-A140</strain>
        <strain evidence="2 7">BIOML-A141</strain>
    </source>
</reference>
<dbReference type="Pfam" id="PF02350">
    <property type="entry name" value="Epimerase_2"/>
    <property type="match status" value="1"/>
</dbReference>
<comment type="caution">
    <text evidence="4">The sequence shown here is derived from an EMBL/GenBank/DDBJ whole genome shotgun (WGS) entry which is preliminary data.</text>
</comment>
<dbReference type="PANTHER" id="PTHR43174">
    <property type="entry name" value="UDP-N-ACETYLGLUCOSAMINE 2-EPIMERASE"/>
    <property type="match status" value="1"/>
</dbReference>
<keyword evidence="4" id="KW-0326">Glycosidase</keyword>
<dbReference type="AlphaFoldDB" id="A0A396AM73"/>
<dbReference type="EMBL" id="WDBZ01000029">
    <property type="protein sequence ID" value="KAB6451267.1"/>
    <property type="molecule type" value="Genomic_DNA"/>
</dbReference>
<proteinExistence type="predicted"/>
<feature type="domain" description="UDP-N-acetylglucosamine 2-epimerase" evidence="1">
    <location>
        <begin position="24"/>
        <end position="361"/>
    </location>
</feature>
<dbReference type="InterPro" id="IPR003331">
    <property type="entry name" value="UDP_GlcNAc_Epimerase_2_dom"/>
</dbReference>
<evidence type="ECO:0000313" key="6">
    <source>
        <dbReference type="Proteomes" id="UP000468344"/>
    </source>
</evidence>
<accession>A0A396AM73</accession>
<dbReference type="EMBL" id="WDBY01000040">
    <property type="protein sequence ID" value="KAB6474123.1"/>
    <property type="molecule type" value="Genomic_DNA"/>
</dbReference>
<dbReference type="Proteomes" id="UP000468344">
    <property type="component" value="Unassembled WGS sequence"/>
</dbReference>
<evidence type="ECO:0000313" key="4">
    <source>
        <dbReference type="EMBL" id="RGL89443.1"/>
    </source>
</evidence>
<organism evidence="4 5">
    <name type="scientific">Phocaeicola vulgatus</name>
    <name type="common">Bacteroides vulgatus</name>
    <dbReference type="NCBI Taxonomy" id="821"/>
    <lineage>
        <taxon>Bacteria</taxon>
        <taxon>Pseudomonadati</taxon>
        <taxon>Bacteroidota</taxon>
        <taxon>Bacteroidia</taxon>
        <taxon>Bacteroidales</taxon>
        <taxon>Bacteroidaceae</taxon>
        <taxon>Phocaeicola</taxon>
    </lineage>
</organism>
<dbReference type="Proteomes" id="UP000261278">
    <property type="component" value="Unassembled WGS sequence"/>
</dbReference>
<evidence type="ECO:0000313" key="2">
    <source>
        <dbReference type="EMBL" id="KAB6451267.1"/>
    </source>
</evidence>
<dbReference type="Proteomes" id="UP000483142">
    <property type="component" value="Unassembled WGS sequence"/>
</dbReference>
<dbReference type="GO" id="GO:0006047">
    <property type="term" value="P:UDP-N-acetylglucosamine metabolic process"/>
    <property type="evidence" value="ECO:0007669"/>
    <property type="project" value="InterPro"/>
</dbReference>
<dbReference type="PANTHER" id="PTHR43174:SF3">
    <property type="entry name" value="UDP-N-ACETYLGLUCOSAMINE 2-EPIMERASE"/>
    <property type="match status" value="1"/>
</dbReference>
<dbReference type="Gene3D" id="3.40.50.2000">
    <property type="entry name" value="Glycogen Phosphorylase B"/>
    <property type="match status" value="2"/>
</dbReference>
<dbReference type="EMBL" id="QSSN01000001">
    <property type="protein sequence ID" value="RGL89443.1"/>
    <property type="molecule type" value="Genomic_DNA"/>
</dbReference>
<evidence type="ECO:0000259" key="1">
    <source>
        <dbReference type="Pfam" id="PF02350"/>
    </source>
</evidence>
<dbReference type="RefSeq" id="WP_117677790.1">
    <property type="nucleotide sequence ID" value="NZ_DAWEQP010000071.1"/>
</dbReference>
<reference evidence="4 5" key="1">
    <citation type="submission" date="2018-08" db="EMBL/GenBank/DDBJ databases">
        <title>A genome reference for cultivated species of the human gut microbiota.</title>
        <authorList>
            <person name="Zou Y."/>
            <person name="Xue W."/>
            <person name="Luo G."/>
        </authorList>
    </citation>
    <scope>NUCLEOTIDE SEQUENCE [LARGE SCALE GENOMIC DNA]</scope>
    <source>
        <strain evidence="4 5">TF05-18</strain>
    </source>
</reference>
<protein>
    <submittedName>
        <fullName evidence="4">UDP-N-acetylglucosamine 2-epimerase (Hydrolyzing)</fullName>
        <ecNumber evidence="4">3.2.1.183</ecNumber>
    </submittedName>
</protein>
<dbReference type="GO" id="GO:0004553">
    <property type="term" value="F:hydrolase activity, hydrolyzing O-glycosyl compounds"/>
    <property type="evidence" value="ECO:0007669"/>
    <property type="project" value="InterPro"/>
</dbReference>
<dbReference type="InterPro" id="IPR020004">
    <property type="entry name" value="UDP-GlcNAc_Epase"/>
</dbReference>
<evidence type="ECO:0000313" key="5">
    <source>
        <dbReference type="Proteomes" id="UP000261278"/>
    </source>
</evidence>
<gene>
    <name evidence="4" type="primary">neuC</name>
    <name evidence="4" type="ORF">DXC44_01700</name>
    <name evidence="3" type="ORF">GAZ06_17210</name>
    <name evidence="2" type="ORF">GAZ09_14270</name>
</gene>
<dbReference type="EC" id="3.2.1.183" evidence="4"/>
<dbReference type="SUPFAM" id="SSF53756">
    <property type="entry name" value="UDP-Glycosyltransferase/glycogen phosphorylase"/>
    <property type="match status" value="1"/>
</dbReference>